<dbReference type="EMBL" id="JAKELL010000336">
    <property type="protein sequence ID" value="KAH8977280.1"/>
    <property type="molecule type" value="Genomic_DNA"/>
</dbReference>
<proteinExistence type="predicted"/>
<name>A0AAD4L5H2_9AGAM</name>
<reference evidence="2" key="1">
    <citation type="submission" date="2022-01" db="EMBL/GenBank/DDBJ databases">
        <title>Comparative genomics reveals a dynamic genome evolution in the ectomycorrhizal milk-cap (Lactarius) mushrooms.</title>
        <authorList>
            <consortium name="DOE Joint Genome Institute"/>
            <person name="Lebreton A."/>
            <person name="Tang N."/>
            <person name="Kuo A."/>
            <person name="LaButti K."/>
            <person name="Drula E."/>
            <person name="Barry K."/>
            <person name="Clum A."/>
            <person name="Lipzen A."/>
            <person name="Mousain D."/>
            <person name="Ng V."/>
            <person name="Wang R."/>
            <person name="Wang X."/>
            <person name="Dai Y."/>
            <person name="Henrissat B."/>
            <person name="Grigoriev I.V."/>
            <person name="Guerin-Laguette A."/>
            <person name="Yu F."/>
            <person name="Martin F.M."/>
        </authorList>
    </citation>
    <scope>NUCLEOTIDE SEQUENCE</scope>
    <source>
        <strain evidence="2">QP</strain>
    </source>
</reference>
<protein>
    <submittedName>
        <fullName evidence="2">Uncharacterized protein</fullName>
    </submittedName>
</protein>
<evidence type="ECO:0000256" key="1">
    <source>
        <dbReference type="SAM" id="MobiDB-lite"/>
    </source>
</evidence>
<evidence type="ECO:0000313" key="2">
    <source>
        <dbReference type="EMBL" id="KAH8977280.1"/>
    </source>
</evidence>
<accession>A0AAD4L5H2</accession>
<comment type="caution">
    <text evidence="2">The sequence shown here is derived from an EMBL/GenBank/DDBJ whole genome shotgun (WGS) entry which is preliminary data.</text>
</comment>
<dbReference type="Proteomes" id="UP001201163">
    <property type="component" value="Unassembled WGS sequence"/>
</dbReference>
<gene>
    <name evidence="2" type="ORF">EDB92DRAFT_818825</name>
</gene>
<sequence>MNDVEIECDPTSPRPLSGPDKDPEAQCSHDASEDGEAFRRRRLRAAKLSRFFGVTYNDLTGPIGTAVQGRQDDGEEVMSPQAAEVGVRIDGPGWFWNRADSNHGSEGAQGADMNAAIALLRQMPRA</sequence>
<dbReference type="AlphaFoldDB" id="A0AAD4L5H2"/>
<keyword evidence="3" id="KW-1185">Reference proteome</keyword>
<evidence type="ECO:0000313" key="3">
    <source>
        <dbReference type="Proteomes" id="UP001201163"/>
    </source>
</evidence>
<organism evidence="2 3">
    <name type="scientific">Lactarius akahatsu</name>
    <dbReference type="NCBI Taxonomy" id="416441"/>
    <lineage>
        <taxon>Eukaryota</taxon>
        <taxon>Fungi</taxon>
        <taxon>Dikarya</taxon>
        <taxon>Basidiomycota</taxon>
        <taxon>Agaricomycotina</taxon>
        <taxon>Agaricomycetes</taxon>
        <taxon>Russulales</taxon>
        <taxon>Russulaceae</taxon>
        <taxon>Lactarius</taxon>
    </lineage>
</organism>
<feature type="region of interest" description="Disordered" evidence="1">
    <location>
        <begin position="1"/>
        <end position="36"/>
    </location>
</feature>